<dbReference type="PANTHER" id="PTHR23022:SF135">
    <property type="entry name" value="SI:DKEY-77F5.3"/>
    <property type="match status" value="1"/>
</dbReference>
<dbReference type="Gene3D" id="3.30.420.10">
    <property type="entry name" value="Ribonuclease H-like superfamily/Ribonuclease H"/>
    <property type="match status" value="1"/>
</dbReference>
<evidence type="ECO:0000259" key="3">
    <source>
        <dbReference type="Pfam" id="PF25787"/>
    </source>
</evidence>
<dbReference type="InterPro" id="IPR002492">
    <property type="entry name" value="Transposase_Tc1-like"/>
</dbReference>
<organism evidence="4 5">
    <name type="scientific">Cirrhinus mrigala</name>
    <name type="common">Mrigala</name>
    <dbReference type="NCBI Taxonomy" id="683832"/>
    <lineage>
        <taxon>Eukaryota</taxon>
        <taxon>Metazoa</taxon>
        <taxon>Chordata</taxon>
        <taxon>Craniata</taxon>
        <taxon>Vertebrata</taxon>
        <taxon>Euteleostomi</taxon>
        <taxon>Actinopterygii</taxon>
        <taxon>Neopterygii</taxon>
        <taxon>Teleostei</taxon>
        <taxon>Ostariophysi</taxon>
        <taxon>Cypriniformes</taxon>
        <taxon>Cyprinidae</taxon>
        <taxon>Labeoninae</taxon>
        <taxon>Labeonini</taxon>
        <taxon>Cirrhinus</taxon>
    </lineage>
</organism>
<dbReference type="EMBL" id="JAMKFB020000025">
    <property type="protein sequence ID" value="KAL0155645.1"/>
    <property type="molecule type" value="Genomic_DNA"/>
</dbReference>
<dbReference type="Gene3D" id="1.10.10.10">
    <property type="entry name" value="Winged helix-like DNA-binding domain superfamily/Winged helix DNA-binding domain"/>
    <property type="match status" value="1"/>
</dbReference>
<feature type="domain" description="Tc1-like transposase DDE" evidence="2">
    <location>
        <begin position="150"/>
        <end position="293"/>
    </location>
</feature>
<dbReference type="InterPro" id="IPR052338">
    <property type="entry name" value="Transposase_5"/>
</dbReference>
<proteinExistence type="predicted"/>
<dbReference type="InterPro" id="IPR036388">
    <property type="entry name" value="WH-like_DNA-bd_sf"/>
</dbReference>
<protein>
    <recommendedName>
        <fullName evidence="6">Transposase</fullName>
    </recommendedName>
</protein>
<dbReference type="InterPro" id="IPR057667">
    <property type="entry name" value="HTH_SB"/>
</dbReference>
<sequence>MSEQMRIMRSKELPEELRDRIVARHRSAQGYKKNSAALKVPKSTVASIILKWKTFGTTRTLPRAGRPAKLSYRGRRALVREVKKNPKITVAELQRCSREMGESCRKSTITAALHQSGLYGRVARRKPFLSARHMKARMDSKMVRYKILGSDETKIELFGLNSKWYVWRKPGTAHHLSNRVPTVKHGGGSIMLWGCFSAAGTGRLVAIEGKMNAAKHRDILDEKPYPECSGSQTVQQDNDPKHTAKMTKEWLHNNSVTVLEWPSRSPDLNPIEHLWRDLKMAVHQRLPSNLTELERICKEEWQRIPKSRCEKLVASFPKRLMAVLDQKGASTKY</sequence>
<name>A0ABD0N0E8_CIRMR</name>
<dbReference type="PANTHER" id="PTHR23022">
    <property type="entry name" value="TRANSPOSABLE ELEMENT-RELATED"/>
    <property type="match status" value="1"/>
</dbReference>
<keyword evidence="5" id="KW-1185">Reference proteome</keyword>
<evidence type="ECO:0000313" key="5">
    <source>
        <dbReference type="Proteomes" id="UP001529510"/>
    </source>
</evidence>
<evidence type="ECO:0000259" key="1">
    <source>
        <dbReference type="Pfam" id="PF01498"/>
    </source>
</evidence>
<dbReference type="Pfam" id="PF01498">
    <property type="entry name" value="HTH_Tnp_Tc3_2"/>
    <property type="match status" value="1"/>
</dbReference>
<gene>
    <name evidence="4" type="ORF">M9458_049908</name>
</gene>
<dbReference type="InterPro" id="IPR038717">
    <property type="entry name" value="Tc1-like_DDE_dom"/>
</dbReference>
<dbReference type="Pfam" id="PF25787">
    <property type="entry name" value="HTH_SB"/>
    <property type="match status" value="1"/>
</dbReference>
<dbReference type="AlphaFoldDB" id="A0ABD0N0E8"/>
<dbReference type="Pfam" id="PF13358">
    <property type="entry name" value="DDE_3"/>
    <property type="match status" value="1"/>
</dbReference>
<dbReference type="Proteomes" id="UP001529510">
    <property type="component" value="Unassembled WGS sequence"/>
</dbReference>
<dbReference type="InterPro" id="IPR036397">
    <property type="entry name" value="RNaseH_sf"/>
</dbReference>
<evidence type="ECO:0000259" key="2">
    <source>
        <dbReference type="Pfam" id="PF13358"/>
    </source>
</evidence>
<evidence type="ECO:0008006" key="6">
    <source>
        <dbReference type="Google" id="ProtNLM"/>
    </source>
</evidence>
<reference evidence="4 5" key="1">
    <citation type="submission" date="2024-05" db="EMBL/GenBank/DDBJ databases">
        <title>Genome sequencing and assembly of Indian major carp, Cirrhinus mrigala (Hamilton, 1822).</title>
        <authorList>
            <person name="Mohindra V."/>
            <person name="Chowdhury L.M."/>
            <person name="Lal K."/>
            <person name="Jena J.K."/>
        </authorList>
    </citation>
    <scope>NUCLEOTIDE SEQUENCE [LARGE SCALE GENOMIC DNA]</scope>
    <source>
        <strain evidence="4">CM1030</strain>
        <tissue evidence="4">Blood</tissue>
    </source>
</reference>
<dbReference type="InterPro" id="IPR009057">
    <property type="entry name" value="Homeodomain-like_sf"/>
</dbReference>
<accession>A0ABD0N0E8</accession>
<evidence type="ECO:0000313" key="4">
    <source>
        <dbReference type="EMBL" id="KAL0155645.1"/>
    </source>
</evidence>
<dbReference type="SUPFAM" id="SSF46689">
    <property type="entry name" value="Homeodomain-like"/>
    <property type="match status" value="1"/>
</dbReference>
<comment type="caution">
    <text evidence="4">The sequence shown here is derived from an EMBL/GenBank/DDBJ whole genome shotgun (WGS) entry which is preliminary data.</text>
</comment>
<feature type="domain" description="Transposase Tc1-like" evidence="1">
    <location>
        <begin position="75"/>
        <end position="138"/>
    </location>
</feature>
<feature type="domain" description="Sleeping Beauty transposase HTH" evidence="3">
    <location>
        <begin position="8"/>
        <end position="59"/>
    </location>
</feature>